<feature type="transmembrane region" description="Helical" evidence="8">
    <location>
        <begin position="55"/>
        <end position="79"/>
    </location>
</feature>
<evidence type="ECO:0000313" key="10">
    <source>
        <dbReference type="EMBL" id="TNC06415.1"/>
    </source>
</evidence>
<evidence type="ECO:0000256" key="4">
    <source>
        <dbReference type="ARBA" id="ARBA00022475"/>
    </source>
</evidence>
<evidence type="ECO:0000256" key="5">
    <source>
        <dbReference type="ARBA" id="ARBA00022692"/>
    </source>
</evidence>
<name>A0A5C4L6L4_9HYPH</name>
<dbReference type="GO" id="GO:0006865">
    <property type="term" value="P:amino acid transport"/>
    <property type="evidence" value="ECO:0007669"/>
    <property type="project" value="TreeGrafter"/>
</dbReference>
<dbReference type="PANTHER" id="PTHR30614">
    <property type="entry name" value="MEMBRANE COMPONENT OF AMINO ACID ABC TRANSPORTER"/>
    <property type="match status" value="1"/>
</dbReference>
<gene>
    <name evidence="10" type="ORF">FF100_34455</name>
</gene>
<dbReference type="OrthoDB" id="7341446at2"/>
<feature type="transmembrane region" description="Helical" evidence="8">
    <location>
        <begin position="99"/>
        <end position="115"/>
    </location>
</feature>
<feature type="transmembrane region" description="Helical" evidence="8">
    <location>
        <begin position="200"/>
        <end position="221"/>
    </location>
</feature>
<dbReference type="InterPro" id="IPR000515">
    <property type="entry name" value="MetI-like"/>
</dbReference>
<evidence type="ECO:0000256" key="3">
    <source>
        <dbReference type="ARBA" id="ARBA00022448"/>
    </source>
</evidence>
<keyword evidence="3 8" id="KW-0813">Transport</keyword>
<dbReference type="InterPro" id="IPR043429">
    <property type="entry name" value="ArtM/GltK/GlnP/TcyL/YhdX-like"/>
</dbReference>
<dbReference type="InterPro" id="IPR010065">
    <property type="entry name" value="AA_ABC_transptr_permease_3TM"/>
</dbReference>
<accession>A0A5C4L6L4</accession>
<dbReference type="PROSITE" id="PS50928">
    <property type="entry name" value="ABC_TM1"/>
    <property type="match status" value="1"/>
</dbReference>
<evidence type="ECO:0000259" key="9">
    <source>
        <dbReference type="PROSITE" id="PS50928"/>
    </source>
</evidence>
<evidence type="ECO:0000256" key="1">
    <source>
        <dbReference type="ARBA" id="ARBA00004429"/>
    </source>
</evidence>
<dbReference type="InterPro" id="IPR035906">
    <property type="entry name" value="MetI-like_sf"/>
</dbReference>
<dbReference type="Proteomes" id="UP000305267">
    <property type="component" value="Unassembled WGS sequence"/>
</dbReference>
<evidence type="ECO:0000313" key="11">
    <source>
        <dbReference type="Proteomes" id="UP000305267"/>
    </source>
</evidence>
<keyword evidence="6 8" id="KW-1133">Transmembrane helix</keyword>
<protein>
    <submittedName>
        <fullName evidence="10">Amino acid ABC transporter permease</fullName>
    </submittedName>
</protein>
<proteinExistence type="inferred from homology"/>
<dbReference type="CDD" id="cd06261">
    <property type="entry name" value="TM_PBP2"/>
    <property type="match status" value="1"/>
</dbReference>
<dbReference type="PANTHER" id="PTHR30614:SF47">
    <property type="entry name" value="ABC TRANSPORTER PERMEASE"/>
    <property type="match status" value="1"/>
</dbReference>
<evidence type="ECO:0000256" key="2">
    <source>
        <dbReference type="ARBA" id="ARBA00010072"/>
    </source>
</evidence>
<keyword evidence="5 8" id="KW-0812">Transmembrane</keyword>
<comment type="subcellular location">
    <subcellularLocation>
        <location evidence="1">Cell inner membrane</location>
        <topology evidence="1">Multi-pass membrane protein</topology>
    </subcellularLocation>
    <subcellularLocation>
        <location evidence="8">Cell membrane</location>
        <topology evidence="8">Multi-pass membrane protein</topology>
    </subcellularLocation>
</comment>
<comment type="similarity">
    <text evidence="2">Belongs to the binding-protein-dependent transport system permease family. HisMQ subfamily.</text>
</comment>
<evidence type="ECO:0000256" key="8">
    <source>
        <dbReference type="RuleBase" id="RU363032"/>
    </source>
</evidence>
<keyword evidence="4" id="KW-1003">Cell membrane</keyword>
<dbReference type="AlphaFoldDB" id="A0A5C4L6L4"/>
<feature type="domain" description="ABC transmembrane type-1" evidence="9">
    <location>
        <begin position="21"/>
        <end position="218"/>
    </location>
</feature>
<feature type="transmembrane region" description="Helical" evidence="8">
    <location>
        <begin position="155"/>
        <end position="180"/>
    </location>
</feature>
<dbReference type="NCBIfam" id="TIGR01726">
    <property type="entry name" value="HEQRo_perm_3TM"/>
    <property type="match status" value="1"/>
</dbReference>
<dbReference type="SUPFAM" id="SSF161098">
    <property type="entry name" value="MetI-like"/>
    <property type="match status" value="1"/>
</dbReference>
<evidence type="ECO:0000256" key="6">
    <source>
        <dbReference type="ARBA" id="ARBA00022989"/>
    </source>
</evidence>
<evidence type="ECO:0000256" key="7">
    <source>
        <dbReference type="ARBA" id="ARBA00023136"/>
    </source>
</evidence>
<feature type="transmembrane region" description="Helical" evidence="8">
    <location>
        <begin position="16"/>
        <end position="43"/>
    </location>
</feature>
<dbReference type="Gene3D" id="1.10.3720.10">
    <property type="entry name" value="MetI-like"/>
    <property type="match status" value="1"/>
</dbReference>
<sequence>MHLDFGAVLTPQYAHWILWGAATSVALFLSSWVLAFASAAVLVAVGSAPFRGGRWAVACFVAYHRNVPMLVQIFVWYFAVPQVLPDPWTRWVNAHSSEFIFAMIALFLNAAAYMSEDLRSGLRALPRAQMEAGRALGLSYVQTMRDVLLPQAVRAALPALVNQSLSLFKATSLAMAVGVAEMTYTSRQVENETYRTFETFAIASLFYVTVSFAIMALGAWADRRTIRAAGR</sequence>
<dbReference type="RefSeq" id="WP_139040518.1">
    <property type="nucleotide sequence ID" value="NZ_VDDA01000049.1"/>
</dbReference>
<dbReference type="GO" id="GO:0043190">
    <property type="term" value="C:ATP-binding cassette (ABC) transporter complex"/>
    <property type="evidence" value="ECO:0007669"/>
    <property type="project" value="InterPro"/>
</dbReference>
<dbReference type="Pfam" id="PF00528">
    <property type="entry name" value="BPD_transp_1"/>
    <property type="match status" value="1"/>
</dbReference>
<dbReference type="GO" id="GO:0022857">
    <property type="term" value="F:transmembrane transporter activity"/>
    <property type="evidence" value="ECO:0007669"/>
    <property type="project" value="InterPro"/>
</dbReference>
<reference evidence="10 11" key="1">
    <citation type="submission" date="2019-06" db="EMBL/GenBank/DDBJ databases">
        <title>Genome of Methylobacterium sp. 17Sr1-39.</title>
        <authorList>
            <person name="Seo T."/>
        </authorList>
    </citation>
    <scope>NUCLEOTIDE SEQUENCE [LARGE SCALE GENOMIC DNA]</scope>
    <source>
        <strain evidence="10 11">17Sr1-39</strain>
    </source>
</reference>
<comment type="caution">
    <text evidence="10">The sequence shown here is derived from an EMBL/GenBank/DDBJ whole genome shotgun (WGS) entry which is preliminary data.</text>
</comment>
<dbReference type="EMBL" id="VDDA01000049">
    <property type="protein sequence ID" value="TNC06415.1"/>
    <property type="molecule type" value="Genomic_DNA"/>
</dbReference>
<organism evidence="10 11">
    <name type="scientific">Methylobacterium terricola</name>
    <dbReference type="NCBI Taxonomy" id="2583531"/>
    <lineage>
        <taxon>Bacteria</taxon>
        <taxon>Pseudomonadati</taxon>
        <taxon>Pseudomonadota</taxon>
        <taxon>Alphaproteobacteria</taxon>
        <taxon>Hyphomicrobiales</taxon>
        <taxon>Methylobacteriaceae</taxon>
        <taxon>Methylobacterium</taxon>
    </lineage>
</organism>
<keyword evidence="7 8" id="KW-0472">Membrane</keyword>
<keyword evidence="11" id="KW-1185">Reference proteome</keyword>